<protein>
    <submittedName>
        <fullName evidence="1">Uncharacterized protein</fullName>
    </submittedName>
</protein>
<dbReference type="Proteomes" id="UP000594042">
    <property type="component" value="Chromosome"/>
</dbReference>
<proteinExistence type="predicted"/>
<organism evidence="1 2">
    <name type="scientific">Coprobacter secundus subsp. similis</name>
    <dbReference type="NCBI Taxonomy" id="2751153"/>
    <lineage>
        <taxon>Bacteria</taxon>
        <taxon>Pseudomonadati</taxon>
        <taxon>Bacteroidota</taxon>
        <taxon>Bacteroidia</taxon>
        <taxon>Bacteroidales</taxon>
        <taxon>Barnesiellaceae</taxon>
        <taxon>Coprobacter</taxon>
    </lineage>
</organism>
<keyword evidence="2" id="KW-1185">Reference proteome</keyword>
<accession>A0A7G1HT12</accession>
<dbReference type="EMBL" id="AP023322">
    <property type="protein sequence ID" value="BCI62895.1"/>
    <property type="molecule type" value="Genomic_DNA"/>
</dbReference>
<dbReference type="AlphaFoldDB" id="A0A7G1HT12"/>
<dbReference type="KEGG" id="copr:Cop2CBH44_12480"/>
<evidence type="ECO:0000313" key="2">
    <source>
        <dbReference type="Proteomes" id="UP000594042"/>
    </source>
</evidence>
<sequence length="50" mass="6219">MFYSIFVHFNIVSLRIKYKKDYICNVVKLFVQENITENRIPKYIFKRFIV</sequence>
<evidence type="ECO:0000313" key="1">
    <source>
        <dbReference type="EMBL" id="BCI62895.1"/>
    </source>
</evidence>
<reference evidence="2" key="1">
    <citation type="submission" date="2020-07" db="EMBL/GenBank/DDBJ databases">
        <title>Complete genome sequencing of Coprobacter sp. strain 2CBH44.</title>
        <authorList>
            <person name="Sakamoto M."/>
            <person name="Murakami T."/>
            <person name="Mori H."/>
        </authorList>
    </citation>
    <scope>NUCLEOTIDE SEQUENCE [LARGE SCALE GENOMIC DNA]</scope>
    <source>
        <strain evidence="2">2CBH44</strain>
    </source>
</reference>
<gene>
    <name evidence="1" type="ORF">Cop2CBH44_12480</name>
</gene>
<name>A0A7G1HT12_9BACT</name>